<evidence type="ECO:0000313" key="3">
    <source>
        <dbReference type="Proteomes" id="UP001144341"/>
    </source>
</evidence>
<protein>
    <submittedName>
        <fullName evidence="2">Uncharacterized protein</fullName>
    </submittedName>
</protein>
<accession>A0ABT4KV37</accession>
<feature type="signal peptide" evidence="1">
    <location>
        <begin position="1"/>
        <end position="17"/>
    </location>
</feature>
<keyword evidence="3" id="KW-1185">Reference proteome</keyword>
<dbReference type="EMBL" id="JAPWGL010000001">
    <property type="protein sequence ID" value="MCZ4221713.1"/>
    <property type="molecule type" value="Genomic_DNA"/>
</dbReference>
<sequence>MKKLTILMLCIATLGLASCKKDTIVQSGANNLTIIKYIQPSEWQASSNGFTLSAALLDNRIDARTFEDDGILVYISRGDNNVYEQLPFVYDVNSYSYAVSQGRVDLDIQSSDFQNAIPTRPNTVTRVKIVLIESFQ</sequence>
<reference evidence="2" key="1">
    <citation type="submission" date="2022-12" db="EMBL/GenBank/DDBJ databases">
        <title>Genome sequence of SJ11.</title>
        <authorList>
            <person name="Woo H."/>
        </authorList>
    </citation>
    <scope>NUCLEOTIDE SEQUENCE</scope>
    <source>
        <strain evidence="2">SJ11</strain>
    </source>
</reference>
<keyword evidence="1" id="KW-0732">Signal</keyword>
<organism evidence="2 3">
    <name type="scientific">Pedobacter rhodius</name>
    <dbReference type="NCBI Taxonomy" id="3004098"/>
    <lineage>
        <taxon>Bacteria</taxon>
        <taxon>Pseudomonadati</taxon>
        <taxon>Bacteroidota</taxon>
        <taxon>Sphingobacteriia</taxon>
        <taxon>Sphingobacteriales</taxon>
        <taxon>Sphingobacteriaceae</taxon>
        <taxon>Pedobacter</taxon>
    </lineage>
</organism>
<evidence type="ECO:0000313" key="2">
    <source>
        <dbReference type="EMBL" id="MCZ4221713.1"/>
    </source>
</evidence>
<dbReference type="PROSITE" id="PS51257">
    <property type="entry name" value="PROKAR_LIPOPROTEIN"/>
    <property type="match status" value="1"/>
</dbReference>
<name>A0ABT4KV37_9SPHI</name>
<dbReference type="RefSeq" id="WP_269413552.1">
    <property type="nucleotide sequence ID" value="NZ_JAPWGL010000001.1"/>
</dbReference>
<gene>
    <name evidence="2" type="ORF">O0931_00225</name>
</gene>
<proteinExistence type="predicted"/>
<feature type="chain" id="PRO_5046271438" evidence="1">
    <location>
        <begin position="18"/>
        <end position="136"/>
    </location>
</feature>
<dbReference type="Proteomes" id="UP001144341">
    <property type="component" value="Unassembled WGS sequence"/>
</dbReference>
<evidence type="ECO:0000256" key="1">
    <source>
        <dbReference type="SAM" id="SignalP"/>
    </source>
</evidence>
<comment type="caution">
    <text evidence="2">The sequence shown here is derived from an EMBL/GenBank/DDBJ whole genome shotgun (WGS) entry which is preliminary data.</text>
</comment>